<protein>
    <submittedName>
        <fullName evidence="4">Dihydroxyacetone kinase, phosphoprotein-dependent, L subunit</fullName>
    </submittedName>
</protein>
<dbReference type="Proteomes" id="UP000005730">
    <property type="component" value="Chromosome"/>
</dbReference>
<dbReference type="eggNOG" id="COG1461">
    <property type="taxonomic scope" value="Bacteria"/>
</dbReference>
<keyword evidence="1" id="KW-0808">Transferase</keyword>
<dbReference type="GO" id="GO:0019563">
    <property type="term" value="P:glycerol catabolic process"/>
    <property type="evidence" value="ECO:0007669"/>
    <property type="project" value="TreeGrafter"/>
</dbReference>
<dbReference type="SMART" id="SM01120">
    <property type="entry name" value="Dak2"/>
    <property type="match status" value="1"/>
</dbReference>
<evidence type="ECO:0000313" key="4">
    <source>
        <dbReference type="EMBL" id="EHM09396.1"/>
    </source>
</evidence>
<dbReference type="NCBIfam" id="TIGR02365">
    <property type="entry name" value="dha_L_ycgS"/>
    <property type="match status" value="1"/>
</dbReference>
<dbReference type="FunFam" id="1.25.40.340:FF:000002">
    <property type="entry name" value="Dihydroxyacetone kinase, L subunit"/>
    <property type="match status" value="1"/>
</dbReference>
<dbReference type="InterPro" id="IPR036117">
    <property type="entry name" value="DhaL_dom_sf"/>
</dbReference>
<name>H0UNI9_9BACT</name>
<dbReference type="EMBL" id="CM001377">
    <property type="protein sequence ID" value="EHM09396.1"/>
    <property type="molecule type" value="Genomic_DNA"/>
</dbReference>
<evidence type="ECO:0000256" key="1">
    <source>
        <dbReference type="ARBA" id="ARBA00022679"/>
    </source>
</evidence>
<dbReference type="InterPro" id="IPR012737">
    <property type="entry name" value="DhaK_L_YcgS"/>
</dbReference>
<evidence type="ECO:0000313" key="5">
    <source>
        <dbReference type="Proteomes" id="UP000005730"/>
    </source>
</evidence>
<dbReference type="AlphaFoldDB" id="H0UNI9"/>
<dbReference type="InterPro" id="IPR050861">
    <property type="entry name" value="Dihydroxyacetone_Kinase"/>
</dbReference>
<dbReference type="GO" id="GO:0005829">
    <property type="term" value="C:cytosol"/>
    <property type="evidence" value="ECO:0007669"/>
    <property type="project" value="TreeGrafter"/>
</dbReference>
<dbReference type="Pfam" id="PF02734">
    <property type="entry name" value="Dak2"/>
    <property type="match status" value="1"/>
</dbReference>
<sequence length="209" mass="21668">MPLTVEGARDFIARAKEAMDSHKDYLTQLDSAIGDADHGINMSRGFGKAHEKVSSGSYGDLGGLFKDVAMVLMGSVGGASGPLYGTFFMKISMKLAGKTEASVEDLREAALEGLNGVLALGKAQPGDKTMVDALQPALEAMKGRAGEAEALEAAVKAAEEGMLATVPMLAKKGRASYLGERSVGHQDPGATSSYLLLTCLRDAVLGVSS</sequence>
<dbReference type="GO" id="GO:0004371">
    <property type="term" value="F:glycerone kinase activity"/>
    <property type="evidence" value="ECO:0007669"/>
    <property type="project" value="InterPro"/>
</dbReference>
<keyword evidence="5" id="KW-1185">Reference proteome</keyword>
<evidence type="ECO:0000259" key="3">
    <source>
        <dbReference type="PROSITE" id="PS51480"/>
    </source>
</evidence>
<dbReference type="PROSITE" id="PS51480">
    <property type="entry name" value="DHAL"/>
    <property type="match status" value="1"/>
</dbReference>
<dbReference type="PANTHER" id="PTHR28629:SF4">
    <property type="entry name" value="TRIOKINASE_FMN CYCLASE"/>
    <property type="match status" value="1"/>
</dbReference>
<dbReference type="Gene3D" id="1.25.40.340">
    <property type="match status" value="1"/>
</dbReference>
<organism evidence="4 5">
    <name type="scientific">Thermanaerovibrio velox DSM 12556</name>
    <dbReference type="NCBI Taxonomy" id="926567"/>
    <lineage>
        <taxon>Bacteria</taxon>
        <taxon>Thermotogati</taxon>
        <taxon>Synergistota</taxon>
        <taxon>Synergistia</taxon>
        <taxon>Synergistales</taxon>
        <taxon>Synergistaceae</taxon>
        <taxon>Thermanaerovibrio</taxon>
    </lineage>
</organism>
<keyword evidence="2 4" id="KW-0418">Kinase</keyword>
<proteinExistence type="predicted"/>
<dbReference type="HOGENOM" id="CLU_066424_5_0_0"/>
<dbReference type="OrthoDB" id="9800291at2"/>
<dbReference type="STRING" id="926567.TheveDRAFT_0213"/>
<feature type="domain" description="DhaL" evidence="3">
    <location>
        <begin position="6"/>
        <end position="202"/>
    </location>
</feature>
<reference evidence="4 5" key="1">
    <citation type="submission" date="2011-10" db="EMBL/GenBank/DDBJ databases">
        <title>The Noncontiguous Finished genome of Thermanaerovibrio velox DSM 12556.</title>
        <authorList>
            <consortium name="US DOE Joint Genome Institute (JGI-PGF)"/>
            <person name="Lucas S."/>
            <person name="Copeland A."/>
            <person name="Lapidus A."/>
            <person name="Glavina del Rio T."/>
            <person name="Dalin E."/>
            <person name="Tice H."/>
            <person name="Bruce D."/>
            <person name="Goodwin L."/>
            <person name="Pitluck S."/>
            <person name="Peters L."/>
            <person name="Mikhailova N."/>
            <person name="Teshima H."/>
            <person name="Kyrpides N."/>
            <person name="Mavromatis K."/>
            <person name="Ivanova N."/>
            <person name="Markowitz V."/>
            <person name="Cheng J.-F."/>
            <person name="Hugenholtz P."/>
            <person name="Woyke T."/>
            <person name="Wu D."/>
            <person name="Spring S."/>
            <person name="Brambilla E.-M."/>
            <person name="Klenk H.-P."/>
            <person name="Eisen J.A."/>
        </authorList>
    </citation>
    <scope>NUCLEOTIDE SEQUENCE [LARGE SCALE GENOMIC DNA]</scope>
    <source>
        <strain evidence="4 5">DSM 12556</strain>
    </source>
</reference>
<dbReference type="InterPro" id="IPR004007">
    <property type="entry name" value="DhaL_dom"/>
</dbReference>
<dbReference type="PANTHER" id="PTHR28629">
    <property type="entry name" value="TRIOKINASE/FMN CYCLASE"/>
    <property type="match status" value="1"/>
</dbReference>
<gene>
    <name evidence="4" type="ORF">TheveDRAFT_0213</name>
</gene>
<accession>H0UNI9</accession>
<dbReference type="SUPFAM" id="SSF101473">
    <property type="entry name" value="DhaL-like"/>
    <property type="match status" value="1"/>
</dbReference>
<evidence type="ECO:0000256" key="2">
    <source>
        <dbReference type="ARBA" id="ARBA00022777"/>
    </source>
</evidence>